<comment type="caution">
    <text evidence="1">The sequence shown here is derived from an EMBL/GenBank/DDBJ whole genome shotgun (WGS) entry which is preliminary data.</text>
</comment>
<name>A0A250XEU4_9CHLO</name>
<evidence type="ECO:0000313" key="2">
    <source>
        <dbReference type="Proteomes" id="UP000232323"/>
    </source>
</evidence>
<accession>A0A250XEU4</accession>
<dbReference type="EMBL" id="BEGY01000067">
    <property type="protein sequence ID" value="GAX81581.1"/>
    <property type="molecule type" value="Genomic_DNA"/>
</dbReference>
<organism evidence="1 2">
    <name type="scientific">Chlamydomonas eustigma</name>
    <dbReference type="NCBI Taxonomy" id="1157962"/>
    <lineage>
        <taxon>Eukaryota</taxon>
        <taxon>Viridiplantae</taxon>
        <taxon>Chlorophyta</taxon>
        <taxon>core chlorophytes</taxon>
        <taxon>Chlorophyceae</taxon>
        <taxon>CS clade</taxon>
        <taxon>Chlamydomonadales</taxon>
        <taxon>Chlamydomonadaceae</taxon>
        <taxon>Chlamydomonas</taxon>
    </lineage>
</organism>
<evidence type="ECO:0000313" key="1">
    <source>
        <dbReference type="EMBL" id="GAX81581.1"/>
    </source>
</evidence>
<reference evidence="1 2" key="1">
    <citation type="submission" date="2017-08" db="EMBL/GenBank/DDBJ databases">
        <title>Acidophilic green algal genome provides insights into adaptation to an acidic environment.</title>
        <authorList>
            <person name="Hirooka S."/>
            <person name="Hirose Y."/>
            <person name="Kanesaki Y."/>
            <person name="Higuchi S."/>
            <person name="Fujiwara T."/>
            <person name="Onuma R."/>
            <person name="Era A."/>
            <person name="Ohbayashi R."/>
            <person name="Uzuka A."/>
            <person name="Nozaki H."/>
            <person name="Yoshikawa H."/>
            <person name="Miyagishima S.Y."/>
        </authorList>
    </citation>
    <scope>NUCLEOTIDE SEQUENCE [LARGE SCALE GENOMIC DNA]</scope>
    <source>
        <strain evidence="1 2">NIES-2499</strain>
    </source>
</reference>
<gene>
    <name evidence="1" type="ORF">CEUSTIGMA_g9009.t1</name>
</gene>
<dbReference type="AlphaFoldDB" id="A0A250XEU4"/>
<dbReference type="Proteomes" id="UP000232323">
    <property type="component" value="Unassembled WGS sequence"/>
</dbReference>
<protein>
    <submittedName>
        <fullName evidence="1">Uncharacterized protein</fullName>
    </submittedName>
</protein>
<proteinExistence type="predicted"/>
<sequence>MALTCYDIYKSVNIPFYTASWWSYLIDALILLQRLIYSLVGLMACITLSEAYHDTIHITPAIHVSSSGLTAGQQVSN</sequence>
<keyword evidence="2" id="KW-1185">Reference proteome</keyword>